<reference evidence="2" key="1">
    <citation type="submission" date="2018-10" db="EMBL/GenBank/DDBJ databases">
        <title>Effector identification in a new, highly contiguous assembly of the strawberry crown rot pathogen Phytophthora cactorum.</title>
        <authorList>
            <person name="Armitage A.D."/>
            <person name="Nellist C.F."/>
            <person name="Bates H."/>
            <person name="Vickerstaff R.J."/>
            <person name="Harrison R.J."/>
        </authorList>
    </citation>
    <scope>NUCLEOTIDE SEQUENCE</scope>
    <source>
        <strain evidence="2">4040</strain>
    </source>
</reference>
<comment type="caution">
    <text evidence="2">The sequence shown here is derived from an EMBL/GenBank/DDBJ whole genome shotgun (WGS) entry which is preliminary data.</text>
</comment>
<dbReference type="InterPro" id="IPR000477">
    <property type="entry name" value="RT_dom"/>
</dbReference>
<evidence type="ECO:0000313" key="3">
    <source>
        <dbReference type="Proteomes" id="UP000736787"/>
    </source>
</evidence>
<proteinExistence type="predicted"/>
<feature type="domain" description="Reverse transcriptase" evidence="1">
    <location>
        <begin position="15"/>
        <end position="111"/>
    </location>
</feature>
<dbReference type="VEuPathDB" id="FungiDB:PC110_g8374"/>
<organism evidence="2 3">
    <name type="scientific">Phytophthora cactorum</name>
    <dbReference type="NCBI Taxonomy" id="29920"/>
    <lineage>
        <taxon>Eukaryota</taxon>
        <taxon>Sar</taxon>
        <taxon>Stramenopiles</taxon>
        <taxon>Oomycota</taxon>
        <taxon>Peronosporomycetes</taxon>
        <taxon>Peronosporales</taxon>
        <taxon>Peronosporaceae</taxon>
        <taxon>Phytophthora</taxon>
    </lineage>
</organism>
<protein>
    <recommendedName>
        <fullName evidence="1">Reverse transcriptase domain-containing protein</fullName>
    </recommendedName>
</protein>
<evidence type="ECO:0000313" key="2">
    <source>
        <dbReference type="EMBL" id="KAG2908393.1"/>
    </source>
</evidence>
<dbReference type="Pfam" id="PF00078">
    <property type="entry name" value="RVT_1"/>
    <property type="match status" value="1"/>
</dbReference>
<accession>A0A8T1BTV5</accession>
<name>A0A8T1BTV5_9STRA</name>
<dbReference type="AlphaFoldDB" id="A0A8T1BTV5"/>
<dbReference type="EMBL" id="RCMK01000900">
    <property type="protein sequence ID" value="KAG2908393.1"/>
    <property type="molecule type" value="Genomic_DNA"/>
</dbReference>
<dbReference type="PANTHER" id="PTHR19446">
    <property type="entry name" value="REVERSE TRANSCRIPTASES"/>
    <property type="match status" value="1"/>
</dbReference>
<evidence type="ECO:0000259" key="1">
    <source>
        <dbReference type="Pfam" id="PF00078"/>
    </source>
</evidence>
<sequence length="115" mass="12682">MIHDAINILEAAKKAAHNNETLSNAQVLLLDFAKAYDSLDRAYLFKILRAKGFPPLFIRAIQAMHQHTSVKFMANGTLSDSMSVISGIRQGCPLALLLFIIAVGPLYDAIEVKRN</sequence>
<dbReference type="Proteomes" id="UP000736787">
    <property type="component" value="Unassembled WGS sequence"/>
</dbReference>
<gene>
    <name evidence="2" type="ORF">PC117_g19973</name>
</gene>